<dbReference type="AlphaFoldDB" id="A0A238C0V5"/>
<accession>A0A238C0V5</accession>
<gene>
    <name evidence="1" type="ORF">X798_01905</name>
</gene>
<evidence type="ECO:0000313" key="1">
    <source>
        <dbReference type="EMBL" id="OZC11079.1"/>
    </source>
</evidence>
<evidence type="ECO:0000313" key="2">
    <source>
        <dbReference type="Proteomes" id="UP000242913"/>
    </source>
</evidence>
<name>A0A238C0V5_9BILA</name>
<dbReference type="Proteomes" id="UP000242913">
    <property type="component" value="Unassembled WGS sequence"/>
</dbReference>
<proteinExistence type="predicted"/>
<dbReference type="EMBL" id="KZ269982">
    <property type="protein sequence ID" value="OZC11079.1"/>
    <property type="molecule type" value="Genomic_DNA"/>
</dbReference>
<reference evidence="1 2" key="1">
    <citation type="submission" date="2015-12" db="EMBL/GenBank/DDBJ databases">
        <title>Draft genome of the nematode, Onchocerca flexuosa.</title>
        <authorList>
            <person name="Mitreva M."/>
        </authorList>
    </citation>
    <scope>NUCLEOTIDE SEQUENCE [LARGE SCALE GENOMIC DNA]</scope>
    <source>
        <strain evidence="1">Red Deer</strain>
    </source>
</reference>
<protein>
    <submittedName>
        <fullName evidence="1">Uncharacterized protein</fullName>
    </submittedName>
</protein>
<sequence>MIAQYTSILLSYRRRISFCSQQAAQLVVRCLINAIPYLSAFLYNMFKRTFLIFSLAMLMVTVESKQFEIKEFENPTLEQYAILS</sequence>
<organism evidence="1 2">
    <name type="scientific">Onchocerca flexuosa</name>
    <dbReference type="NCBI Taxonomy" id="387005"/>
    <lineage>
        <taxon>Eukaryota</taxon>
        <taxon>Metazoa</taxon>
        <taxon>Ecdysozoa</taxon>
        <taxon>Nematoda</taxon>
        <taxon>Chromadorea</taxon>
        <taxon>Rhabditida</taxon>
        <taxon>Spirurina</taxon>
        <taxon>Spiruromorpha</taxon>
        <taxon>Filarioidea</taxon>
        <taxon>Onchocercidae</taxon>
        <taxon>Onchocerca</taxon>
    </lineage>
</organism>
<keyword evidence="2" id="KW-1185">Reference proteome</keyword>